<reference evidence="2 3" key="1">
    <citation type="submission" date="2020-08" db="EMBL/GenBank/DDBJ databases">
        <title>Genome public.</title>
        <authorList>
            <person name="Liu C."/>
            <person name="Sun Q."/>
        </authorList>
    </citation>
    <scope>NUCLEOTIDE SEQUENCE [LARGE SCALE GENOMIC DNA]</scope>
    <source>
        <strain evidence="2 3">NSJ-37</strain>
    </source>
</reference>
<proteinExistence type="predicted"/>
<feature type="transmembrane region" description="Helical" evidence="1">
    <location>
        <begin position="64"/>
        <end position="80"/>
    </location>
</feature>
<keyword evidence="1" id="KW-1133">Transmembrane helix</keyword>
<evidence type="ECO:0000313" key="2">
    <source>
        <dbReference type="EMBL" id="MBC8562120.1"/>
    </source>
</evidence>
<gene>
    <name evidence="2" type="ORF">H8704_05640</name>
</gene>
<sequence>MDTMQFFIYLLICAGVTYLIRMIPFVLCRGRLENQFVRSFLFYVPYAVLGAMTFPAIFTSTGSVVSGTAGTIVALILSYRRKGLLQVAVGACAAAFLMELVQMLL</sequence>
<feature type="transmembrane region" description="Helical" evidence="1">
    <location>
        <begin position="6"/>
        <end position="28"/>
    </location>
</feature>
<dbReference type="EMBL" id="JACRSX010000005">
    <property type="protein sequence ID" value="MBC8562120.1"/>
    <property type="molecule type" value="Genomic_DNA"/>
</dbReference>
<keyword evidence="3" id="KW-1185">Reference proteome</keyword>
<evidence type="ECO:0000313" key="3">
    <source>
        <dbReference type="Proteomes" id="UP000606193"/>
    </source>
</evidence>
<comment type="caution">
    <text evidence="2">The sequence shown here is derived from an EMBL/GenBank/DDBJ whole genome shotgun (WGS) entry which is preliminary data.</text>
</comment>
<dbReference type="Proteomes" id="UP000606193">
    <property type="component" value="Unassembled WGS sequence"/>
</dbReference>
<evidence type="ECO:0000256" key="1">
    <source>
        <dbReference type="SAM" id="Phobius"/>
    </source>
</evidence>
<protein>
    <submittedName>
        <fullName evidence="2">AzlD domain-containing protein</fullName>
    </submittedName>
</protein>
<feature type="transmembrane region" description="Helical" evidence="1">
    <location>
        <begin position="40"/>
        <end position="58"/>
    </location>
</feature>
<dbReference type="InterPro" id="IPR008407">
    <property type="entry name" value="Brnchd-chn_aa_trnsp_AzlD"/>
</dbReference>
<keyword evidence="1" id="KW-0472">Membrane</keyword>
<dbReference type="Pfam" id="PF05437">
    <property type="entry name" value="AzlD"/>
    <property type="match status" value="1"/>
</dbReference>
<feature type="transmembrane region" description="Helical" evidence="1">
    <location>
        <begin position="87"/>
        <end position="104"/>
    </location>
</feature>
<keyword evidence="1" id="KW-0812">Transmembrane</keyword>
<name>A0ABR7N0J1_9FIRM</name>
<organism evidence="2 3">
    <name type="scientific">Jutongia huaianensis</name>
    <dbReference type="NCBI Taxonomy" id="2763668"/>
    <lineage>
        <taxon>Bacteria</taxon>
        <taxon>Bacillati</taxon>
        <taxon>Bacillota</taxon>
        <taxon>Clostridia</taxon>
        <taxon>Lachnospirales</taxon>
        <taxon>Lachnospiraceae</taxon>
        <taxon>Jutongia</taxon>
    </lineage>
</organism>
<dbReference type="RefSeq" id="WP_022464721.1">
    <property type="nucleotide sequence ID" value="NZ_JACRSX010000005.1"/>
</dbReference>
<accession>A0ABR7N0J1</accession>